<dbReference type="PROSITE" id="PS51379">
    <property type="entry name" value="4FE4S_FER_2"/>
    <property type="match status" value="2"/>
</dbReference>
<keyword evidence="4 8" id="KW-0677">Repeat</keyword>
<dbReference type="NCBIfam" id="NF003454">
    <property type="entry name" value="PRK05035.1"/>
    <property type="match status" value="1"/>
</dbReference>
<reference evidence="10 11" key="1">
    <citation type="journal article" date="2018" name="Mar. Genomics">
        <title>Complete genome sequence of Marinifilaceae bacterium strain SPP2, isolated from the Antarctic marine sediment.</title>
        <authorList>
            <person name="Watanabe M."/>
            <person name="Kojima H."/>
            <person name="Fukui M."/>
        </authorList>
    </citation>
    <scope>NUCLEOTIDE SEQUENCE [LARGE SCALE GENOMIC DNA]</scope>
    <source>
        <strain evidence="10 11">SPP2</strain>
    </source>
</reference>
<evidence type="ECO:0000313" key="11">
    <source>
        <dbReference type="Proteomes" id="UP000218267"/>
    </source>
</evidence>
<feature type="binding site" evidence="8">
    <location>
        <position position="413"/>
    </location>
    <ligand>
        <name>[4Fe-4S] cluster</name>
        <dbReference type="ChEBI" id="CHEBI:49883"/>
        <label>2</label>
    </ligand>
</feature>
<keyword evidence="1 8" id="KW-0813">Transport</keyword>
<dbReference type="PROSITE" id="PS00198">
    <property type="entry name" value="4FE4S_FER_1"/>
    <property type="match status" value="2"/>
</dbReference>
<dbReference type="HAMAP" id="MF_00461">
    <property type="entry name" value="RsxC_RnfC"/>
    <property type="match status" value="1"/>
</dbReference>
<dbReference type="GO" id="GO:0046872">
    <property type="term" value="F:metal ion binding"/>
    <property type="evidence" value="ECO:0007669"/>
    <property type="project" value="UniProtKB-KW"/>
</dbReference>
<dbReference type="GO" id="GO:0009055">
    <property type="term" value="F:electron transfer activity"/>
    <property type="evidence" value="ECO:0007669"/>
    <property type="project" value="InterPro"/>
</dbReference>
<evidence type="ECO:0000256" key="8">
    <source>
        <dbReference type="HAMAP-Rule" id="MF_00461"/>
    </source>
</evidence>
<dbReference type="KEGG" id="mbas:ALGA_0817"/>
<dbReference type="EMBL" id="AP018042">
    <property type="protein sequence ID" value="BAX79206.1"/>
    <property type="molecule type" value="Genomic_DNA"/>
</dbReference>
<dbReference type="Gene3D" id="3.40.50.11540">
    <property type="entry name" value="NADH-ubiquinone oxidoreductase 51kDa subunit"/>
    <property type="match status" value="1"/>
</dbReference>
<keyword evidence="11" id="KW-1185">Reference proteome</keyword>
<dbReference type="Pfam" id="PF13375">
    <property type="entry name" value="RnfC_N"/>
    <property type="match status" value="1"/>
</dbReference>
<feature type="domain" description="4Fe-4S ferredoxin-type" evidence="9">
    <location>
        <begin position="397"/>
        <end position="427"/>
    </location>
</feature>
<dbReference type="SUPFAM" id="SSF142019">
    <property type="entry name" value="Nqo1 FMN-binding domain-like"/>
    <property type="match status" value="1"/>
</dbReference>
<comment type="subcellular location">
    <subcellularLocation>
        <location evidence="8">Cell membrane</location>
        <topology evidence="8">Peripheral membrane protein</topology>
    </subcellularLocation>
</comment>
<name>A0A1Y1CFP6_9BACT</name>
<reference evidence="11" key="2">
    <citation type="journal article" date="2020" name="Antonie Van Leeuwenhoek">
        <title>Labilibaculum antarcticum sp. nov., a novel facultative anaerobic, psychrotorelant bacterium isolated from marine sediment of Antarctica.</title>
        <authorList>
            <person name="Watanabe M."/>
            <person name="Kojima H."/>
            <person name="Fukui M."/>
        </authorList>
    </citation>
    <scope>NUCLEOTIDE SEQUENCE [LARGE SCALE GENOMIC DNA]</scope>
    <source>
        <strain evidence="11">SPP2</strain>
    </source>
</reference>
<feature type="binding site" evidence="8">
    <location>
        <position position="371"/>
    </location>
    <ligand>
        <name>[4Fe-4S] cluster</name>
        <dbReference type="ChEBI" id="CHEBI:49883"/>
        <label>1</label>
    </ligand>
</feature>
<dbReference type="InterPro" id="IPR011538">
    <property type="entry name" value="Nuo51_FMN-bd"/>
</dbReference>
<dbReference type="NCBIfam" id="TIGR01945">
    <property type="entry name" value="rnfC"/>
    <property type="match status" value="1"/>
</dbReference>
<dbReference type="Pfam" id="PF01512">
    <property type="entry name" value="Complex1_51K"/>
    <property type="match status" value="1"/>
</dbReference>
<keyword evidence="8" id="KW-1278">Translocase</keyword>
<comment type="function">
    <text evidence="8">Part of a membrane-bound complex that couples electron transfer with translocation of ions across the membrane.</text>
</comment>
<evidence type="ECO:0000256" key="4">
    <source>
        <dbReference type="ARBA" id="ARBA00022737"/>
    </source>
</evidence>
<dbReference type="InterPro" id="IPR010208">
    <property type="entry name" value="Ion_transpt_RnfC/RsxC"/>
</dbReference>
<dbReference type="Pfam" id="PF10531">
    <property type="entry name" value="SLBB"/>
    <property type="match status" value="1"/>
</dbReference>
<dbReference type="InterPro" id="IPR019554">
    <property type="entry name" value="Soluble_ligand-bd"/>
</dbReference>
<dbReference type="GO" id="GO:0005886">
    <property type="term" value="C:plasma membrane"/>
    <property type="evidence" value="ECO:0007669"/>
    <property type="project" value="UniProtKB-SubCell"/>
</dbReference>
<dbReference type="Gene3D" id="3.30.70.20">
    <property type="match status" value="1"/>
</dbReference>
<keyword evidence="8" id="KW-1003">Cell membrane</keyword>
<organism evidence="10 11">
    <name type="scientific">Labilibaculum antarcticum</name>
    <dbReference type="NCBI Taxonomy" id="1717717"/>
    <lineage>
        <taxon>Bacteria</taxon>
        <taxon>Pseudomonadati</taxon>
        <taxon>Bacteroidota</taxon>
        <taxon>Bacteroidia</taxon>
        <taxon>Marinilabiliales</taxon>
        <taxon>Marinifilaceae</taxon>
        <taxon>Labilibaculum</taxon>
    </lineage>
</organism>
<keyword evidence="3 8" id="KW-0479">Metal-binding</keyword>
<dbReference type="PANTHER" id="PTHR43034">
    <property type="entry name" value="ION-TRANSLOCATING OXIDOREDUCTASE COMPLEX SUBUNIT C"/>
    <property type="match status" value="1"/>
</dbReference>
<protein>
    <recommendedName>
        <fullName evidence="8">Ion-translocating oxidoreductase complex subunit C</fullName>
        <ecNumber evidence="8">7.-.-.-</ecNumber>
    </recommendedName>
    <alternativeName>
        <fullName evidence="8">Rnf electron transport complex subunit C</fullName>
    </alternativeName>
</protein>
<dbReference type="GO" id="GO:0051539">
    <property type="term" value="F:4 iron, 4 sulfur cluster binding"/>
    <property type="evidence" value="ECO:0007669"/>
    <property type="project" value="UniProtKB-KW"/>
</dbReference>
<comment type="subunit">
    <text evidence="8">The complex is composed of six subunits: RnfA, RnfB, RnfC, RnfD, RnfE and RnfG.</text>
</comment>
<comment type="similarity">
    <text evidence="8">Belongs to the 4Fe4S bacterial-type ferredoxin family. RnfC subfamily.</text>
</comment>
<comment type="cofactor">
    <cofactor evidence="8">
        <name>[4Fe-4S] cluster</name>
        <dbReference type="ChEBI" id="CHEBI:49883"/>
    </cofactor>
    <text evidence="8">Binds 2 [4Fe-4S] clusters per subunit.</text>
</comment>
<dbReference type="PANTHER" id="PTHR43034:SF2">
    <property type="entry name" value="ION-TRANSLOCATING OXIDOREDUCTASE COMPLEX SUBUNIT C"/>
    <property type="match status" value="1"/>
</dbReference>
<feature type="binding site" evidence="8">
    <location>
        <position position="417"/>
    </location>
    <ligand>
        <name>[4Fe-4S] cluster</name>
        <dbReference type="ChEBI" id="CHEBI:49883"/>
        <label>1</label>
    </ligand>
</feature>
<feature type="binding site" evidence="8">
    <location>
        <position position="410"/>
    </location>
    <ligand>
        <name>[4Fe-4S] cluster</name>
        <dbReference type="ChEBI" id="CHEBI:49883"/>
        <label>2</label>
    </ligand>
</feature>
<accession>A0A1Y1CFP6</accession>
<feature type="binding site" evidence="8">
    <location>
        <position position="368"/>
    </location>
    <ligand>
        <name>[4Fe-4S] cluster</name>
        <dbReference type="ChEBI" id="CHEBI:49883"/>
        <label>1</label>
    </ligand>
</feature>
<sequence>MLKTFSLGGIHPAENKLSANSAIQVLPIPEIVSIPISQHIGAPATPIVKKGDEVKVGQLIAKSSGFVSANIHSSVSGTVFKVDEIIDASSFRRTCVIIKVDGDEWMETIDRSKDLVKEISASKEEIVKKIAEAGIVGLGGATFPAHVKLSVPPGKTADVLIINAVECEPYLTSDHRVMLEKGDEVLVGTQVLMKALGVDKAIIGIENNKPDAIAHLTKLAANYQGIEICPLKTQYPQGGEKQLISATIKREIPSGALPIEVGAVVQNVGTALAVYEAVQKNKPLFERVATITGKSLKNPSNWLFRIGTPVKDLVDAAGGLPEDTGKIIGGGPMMGKALTTIDVPLTKGSSGLLLIPREEAARKEAKPCIRCGKCVSVCPMGLEPFLLMVLADKKEYERLESDAVMDCIECGSCSFTCPANRPLLDYIRLGKGKVGQIMRSRK</sequence>
<dbReference type="GO" id="GO:0022900">
    <property type="term" value="P:electron transport chain"/>
    <property type="evidence" value="ECO:0007669"/>
    <property type="project" value="UniProtKB-UniRule"/>
</dbReference>
<dbReference type="InterPro" id="IPR026902">
    <property type="entry name" value="RnfC_N"/>
</dbReference>
<proteinExistence type="inferred from homology"/>
<keyword evidence="2 8" id="KW-0004">4Fe-4S</keyword>
<dbReference type="Proteomes" id="UP000218267">
    <property type="component" value="Chromosome"/>
</dbReference>
<keyword evidence="7 8" id="KW-0411">Iron-sulfur</keyword>
<evidence type="ECO:0000259" key="9">
    <source>
        <dbReference type="PROSITE" id="PS51379"/>
    </source>
</evidence>
<feature type="binding site" evidence="8">
    <location>
        <position position="407"/>
    </location>
    <ligand>
        <name>[4Fe-4S] cluster</name>
        <dbReference type="ChEBI" id="CHEBI:49883"/>
        <label>2</label>
    </ligand>
</feature>
<dbReference type="SUPFAM" id="SSF46548">
    <property type="entry name" value="alpha-helical ferredoxin"/>
    <property type="match status" value="1"/>
</dbReference>
<evidence type="ECO:0000313" key="10">
    <source>
        <dbReference type="EMBL" id="BAX79206.1"/>
    </source>
</evidence>
<evidence type="ECO:0000256" key="7">
    <source>
        <dbReference type="ARBA" id="ARBA00023014"/>
    </source>
</evidence>
<dbReference type="EC" id="7.-.-.-" evidence="8"/>
<evidence type="ECO:0000256" key="2">
    <source>
        <dbReference type="ARBA" id="ARBA00022485"/>
    </source>
</evidence>
<keyword evidence="6 8" id="KW-0408">Iron</keyword>
<evidence type="ECO:0000256" key="3">
    <source>
        <dbReference type="ARBA" id="ARBA00022723"/>
    </source>
</evidence>
<dbReference type="InterPro" id="IPR017896">
    <property type="entry name" value="4Fe4S_Fe-S-bd"/>
</dbReference>
<dbReference type="AlphaFoldDB" id="A0A1Y1CFP6"/>
<keyword evidence="8" id="KW-0472">Membrane</keyword>
<dbReference type="RefSeq" id="WP_096428131.1">
    <property type="nucleotide sequence ID" value="NZ_AP018042.1"/>
</dbReference>
<keyword evidence="5 8" id="KW-0249">Electron transport</keyword>
<evidence type="ECO:0000256" key="1">
    <source>
        <dbReference type="ARBA" id="ARBA00022448"/>
    </source>
</evidence>
<feature type="binding site" evidence="8">
    <location>
        <position position="374"/>
    </location>
    <ligand>
        <name>[4Fe-4S] cluster</name>
        <dbReference type="ChEBI" id="CHEBI:49883"/>
        <label>1</label>
    </ligand>
</feature>
<evidence type="ECO:0000256" key="6">
    <source>
        <dbReference type="ARBA" id="ARBA00023004"/>
    </source>
</evidence>
<gene>
    <name evidence="8" type="primary">rnfC</name>
    <name evidence="10" type="ORF">ALGA_0817</name>
</gene>
<dbReference type="InterPro" id="IPR017900">
    <property type="entry name" value="4Fe4S_Fe_S_CS"/>
</dbReference>
<feature type="domain" description="4Fe-4S ferredoxin-type" evidence="9">
    <location>
        <begin position="358"/>
        <end position="381"/>
    </location>
</feature>
<dbReference type="OrthoDB" id="9767754at2"/>
<evidence type="ECO:0000256" key="5">
    <source>
        <dbReference type="ARBA" id="ARBA00022982"/>
    </source>
</evidence>
<dbReference type="Pfam" id="PF13237">
    <property type="entry name" value="Fer4_10"/>
    <property type="match status" value="1"/>
</dbReference>
<feature type="binding site" evidence="8">
    <location>
        <position position="378"/>
    </location>
    <ligand>
        <name>[4Fe-4S] cluster</name>
        <dbReference type="ChEBI" id="CHEBI:49883"/>
        <label>2</label>
    </ligand>
</feature>
<dbReference type="InterPro" id="IPR037225">
    <property type="entry name" value="Nuo51_FMN-bd_sf"/>
</dbReference>